<dbReference type="GO" id="GO:0008270">
    <property type="term" value="F:zinc ion binding"/>
    <property type="evidence" value="ECO:0007669"/>
    <property type="project" value="UniProtKB-KW"/>
</dbReference>
<sequence length="62" mass="7374">MDRKQILSEVEEMMSSYCKGCFVYKHYKNEKGRRFAHRFCINECTVGEQIKKYGEKLSLSQS</sequence>
<keyword evidence="1" id="KW-0479">Metal-binding</keyword>
<keyword evidence="1" id="KW-0862">Zinc</keyword>
<evidence type="ECO:0000313" key="1">
    <source>
        <dbReference type="EMBL" id="MDZ5473176.1"/>
    </source>
</evidence>
<dbReference type="EMBL" id="JAXOFX010000011">
    <property type="protein sequence ID" value="MDZ5473176.1"/>
    <property type="molecule type" value="Genomic_DNA"/>
</dbReference>
<gene>
    <name evidence="1" type="ORF">SM124_15770</name>
</gene>
<reference evidence="1 2" key="1">
    <citation type="submission" date="2023-11" db="EMBL/GenBank/DDBJ databases">
        <title>Bacillus jintuensis, isolated from a mudflat on the Beibu Gulf coast.</title>
        <authorList>
            <person name="Li M."/>
        </authorList>
    </citation>
    <scope>NUCLEOTIDE SEQUENCE [LARGE SCALE GENOMIC DNA]</scope>
    <source>
        <strain evidence="1 2">31A1R</strain>
    </source>
</reference>
<name>A0ABU5J1C2_9BACI</name>
<dbReference type="InterPro" id="IPR019718">
    <property type="entry name" value="DUF2602"/>
</dbReference>
<comment type="caution">
    <text evidence="1">The sequence shown here is derived from an EMBL/GenBank/DDBJ whole genome shotgun (WGS) entry which is preliminary data.</text>
</comment>
<protein>
    <submittedName>
        <fullName evidence="1">Zinc-finger domain-containing protein</fullName>
    </submittedName>
</protein>
<keyword evidence="2" id="KW-1185">Reference proteome</keyword>
<organism evidence="1 2">
    <name type="scientific">Robertmurraya mangrovi</name>
    <dbReference type="NCBI Taxonomy" id="3098077"/>
    <lineage>
        <taxon>Bacteria</taxon>
        <taxon>Bacillati</taxon>
        <taxon>Bacillota</taxon>
        <taxon>Bacilli</taxon>
        <taxon>Bacillales</taxon>
        <taxon>Bacillaceae</taxon>
        <taxon>Robertmurraya</taxon>
    </lineage>
</organism>
<dbReference type="Pfam" id="PF10782">
    <property type="entry name" value="zf-C2HCIx2C"/>
    <property type="match status" value="1"/>
</dbReference>
<dbReference type="Proteomes" id="UP001290455">
    <property type="component" value="Unassembled WGS sequence"/>
</dbReference>
<keyword evidence="1" id="KW-0863">Zinc-finger</keyword>
<accession>A0ABU5J1C2</accession>
<dbReference type="RefSeq" id="WP_322447477.1">
    <property type="nucleotide sequence ID" value="NZ_JAXOFX010000011.1"/>
</dbReference>
<proteinExistence type="predicted"/>
<evidence type="ECO:0000313" key="2">
    <source>
        <dbReference type="Proteomes" id="UP001290455"/>
    </source>
</evidence>